<keyword evidence="10" id="KW-1185">Reference proteome</keyword>
<dbReference type="Proteomes" id="UP000235371">
    <property type="component" value="Unassembled WGS sequence"/>
</dbReference>
<dbReference type="GO" id="GO:0032991">
    <property type="term" value="C:protein-containing complex"/>
    <property type="evidence" value="ECO:0007669"/>
    <property type="project" value="UniProtKB-ARBA"/>
</dbReference>
<dbReference type="PIRSF" id="PIRSF039073">
    <property type="entry name" value="BRR2"/>
    <property type="match status" value="1"/>
</dbReference>
<dbReference type="InterPro" id="IPR011545">
    <property type="entry name" value="DEAD/DEAH_box_helicase_dom"/>
</dbReference>
<dbReference type="PANTHER" id="PTHR47961:SF13">
    <property type="entry name" value="ACTIVATING SIGNAL COINTEGRATOR 1 COMPLEX SUBUNIT 3"/>
    <property type="match status" value="1"/>
</dbReference>
<dbReference type="GO" id="GO:0003676">
    <property type="term" value="F:nucleic acid binding"/>
    <property type="evidence" value="ECO:0007669"/>
    <property type="project" value="InterPro"/>
</dbReference>
<dbReference type="SUPFAM" id="SSF81296">
    <property type="entry name" value="E set domains"/>
    <property type="match status" value="1"/>
</dbReference>
<dbReference type="GO" id="GO:0016787">
    <property type="term" value="F:hydrolase activity"/>
    <property type="evidence" value="ECO:0007669"/>
    <property type="project" value="UniProtKB-KW"/>
</dbReference>
<dbReference type="FunFam" id="3.40.50.300:FF:000198">
    <property type="entry name" value="Activating signal cointegrator 1 complex subunit"/>
    <property type="match status" value="1"/>
</dbReference>
<dbReference type="InterPro" id="IPR001650">
    <property type="entry name" value="Helicase_C-like"/>
</dbReference>
<dbReference type="FunFam" id="3.40.50.300:FF:000231">
    <property type="entry name" value="Activating signal cointegrator 1 complex subunit 3"/>
    <property type="match status" value="1"/>
</dbReference>
<feature type="domain" description="Helicase ATP-binding" evidence="7">
    <location>
        <begin position="1150"/>
        <end position="1325"/>
    </location>
</feature>
<evidence type="ECO:0000256" key="3">
    <source>
        <dbReference type="ARBA" id="ARBA00022801"/>
    </source>
</evidence>
<dbReference type="SMART" id="SM00973">
    <property type="entry name" value="Sec63"/>
    <property type="match status" value="2"/>
</dbReference>
<dbReference type="Pfam" id="PF00270">
    <property type="entry name" value="DEAD"/>
    <property type="match status" value="2"/>
</dbReference>
<dbReference type="Gene3D" id="1.10.3380.10">
    <property type="entry name" value="Sec63 N-terminal domain-like domain"/>
    <property type="match status" value="2"/>
</dbReference>
<dbReference type="InterPro" id="IPR003593">
    <property type="entry name" value="AAA+_ATPase"/>
</dbReference>
<dbReference type="FunFam" id="3.40.50.300:FF:000102">
    <property type="entry name" value="RNA helicase, activating signal cointegrator 1"/>
    <property type="match status" value="1"/>
</dbReference>
<feature type="domain" description="Helicase C-terminal" evidence="8">
    <location>
        <begin position="519"/>
        <end position="733"/>
    </location>
</feature>
<feature type="region of interest" description="Disordered" evidence="6">
    <location>
        <begin position="1968"/>
        <end position="1995"/>
    </location>
</feature>
<dbReference type="InterPro" id="IPR050474">
    <property type="entry name" value="Hel308_SKI2-like"/>
</dbReference>
<dbReference type="GeneID" id="36586626"/>
<dbReference type="GO" id="GO:0004386">
    <property type="term" value="F:helicase activity"/>
    <property type="evidence" value="ECO:0007669"/>
    <property type="project" value="UniProtKB-KW"/>
</dbReference>
<dbReference type="PROSITE" id="PS51192">
    <property type="entry name" value="HELICASE_ATP_BIND_1"/>
    <property type="match status" value="2"/>
</dbReference>
<dbReference type="InterPro" id="IPR004179">
    <property type="entry name" value="Sec63-dom"/>
</dbReference>
<dbReference type="InterPro" id="IPR035892">
    <property type="entry name" value="C2_domain_sf"/>
</dbReference>
<keyword evidence="4" id="KW-0347">Helicase</keyword>
<protein>
    <submittedName>
        <fullName evidence="9">Sec63-domain-containing protein</fullName>
    </submittedName>
</protein>
<keyword evidence="5" id="KW-0067">ATP-binding</keyword>
<dbReference type="SMART" id="SM00382">
    <property type="entry name" value="AAA"/>
    <property type="match status" value="2"/>
</dbReference>
<dbReference type="InterPro" id="IPR036390">
    <property type="entry name" value="WH_DNA-bd_sf"/>
</dbReference>
<sequence length="1995" mass="223951">MSPAALATAEAEWQTQLAAMRAALADLKLPQSENREMAAYGSDIPFDDDDDFTSGNSGDDVWDFITDDNEALYSSDLNEDIVPEEPTQGYGPQWLKIKCIGFAAKKQGLSGEDLHEQIMALLASDSVEEELQSTLTDIVGFGDLDFVIELISHRKEIIKRGSLDTNKEGVLGRLQTKRQREEALRQRDYEHKHAELGPALNRDEIQYPHVYKAHPTAGNTLDSRGKKYALPVGSERKDHERYEEYSIPAAKVGVLGKGRKLVQIKEMDGLCRRTFKGYKSLNRMQSLVYPVAYQTSVNMLICAPTGAGKTDAAMLAILHAIRQNITPNPAEIPEASDFVVNLDDFKIVYVAPMKALAAEITQKLGSRLAWLGIQARELTGDMHLTKKEIVQTQIIVTTPEKWDVVTRKGTGDTELVQKVRLLIIDEVHMLHDDRGSVLESLVARTERQVESTQSLIRIVGLSATLPNYIDVADFLQVNRSAGLFYFDASFRPVPLEQHFIGVKGKPGTKASRDNIDTTAFEKVREMLEQDHQVMVFVHSRKDTFNTAKMLYEKAIDNFCADLFENTSHPLYEAAAKEMKSSRGRELRELLPKGIGIHHAGMARSDRNLMEKLFGNGVLKILCCTATLAWGVNLPAAAVIIKGTQVYSAQDGKFIDLGILDVLQIFGRAGRPQFEDTGIGMICTTQDKLAHYLMAVTSQVPIESRFSKHIVDNLNAEIALGTVSSVPEAVEWLGYSYLFVRMQRNPLTYGIDWAEIRDDPELVQRRRLLIIQAARTLQKSQMIIFNEATEVLRSKDVGRIASQYYILHTSIQIFNNLMKPQATEADVLTMIAASGEFDNIQSRDNESKELTKLREESAPCDVGKGNDTPQAKTNILLQSYISRAYLEDFALANDSNYVAQQSARICRALFMIALNRRWGHQCLVLISLCKSIEKRIWAFQHPLHQFDLPKPVLNQLDSKDAVSIETLRDMEPAEIGSMVHNHAAGKTISKILDNFPTLSVESEIAPLNRDVLRIKLYLTPEFRWNDKYHGSSESYWIWVENSETSEIYHHEFFILNRRKLYDDHELNFTIPLSDPLPTQIYVRAVSDRWLGAETVHAISFQHLIRPDTESVYTDLLNLQPLPITALKNPALEEIYGKRFQYFNPMQTQIFHCLYHTSANVLLGSPTGSGKTIACELAMWWAFRENPGSKVVYIAPMKALVRERVKDWGARLTQQMGLKLVELTGDNTPDTRTIRDADIIITTPEKWDGISRSWQTRGYVRQVSLVIIDEIHLLGGDRGPILEIIVSRMNYIAAQSKNSVRLMGMSTACANAMDLGNWLGVKEGLFNFRHSVRPVPLETFIDGFPEVRGFCPLMQSMNRPTFLAIKSHSPEKPVIVFVASRRQTRLTAKDLINFCGMEENPRRFVKTSEEDLQLNLTRVKDDALKEALSFGIGLHHAGLIESDRSLAEELFANNKIQILVATSTLAWGVNLPAHLVVVKGTQFFDAKIEGYKDMDLTDVLQMLGRAGRPQFDTSGIARIFTQDSKKAFYKHFLHTGFPVESSLHNVLDNHLGAEVSAETIATKQDALDYLTWTFFFRRLHKNPSYYGLEISAEEHNTIVAQQLANNYMISMVDKSLGELEESKCLEMHPNGDVYSTPLGKIMSYYYLSHRTIRHLVKHAKRNASFDDVLSWMSSATEYDELPVRHNEDLINAELSKNLPIPASHFDGLPMWDPHVKAFLLLQAHMSRIDLPITDYVGDQTSVLDQAIRVIQASIDVLTEIGYLSSCMQMITLLQCIKSACWPSDYPLGILPGVPATRPSIKELPATLQEFSAQSDAAYQRTISALSLPPAILSRFKKAADSIPNLKIDVRDITALSLTVLLNRQNQLADRDGKMYAPRFPKSQTEGWFVVLCVEDKDEIVAIKRLGWNTGDSSKGQNRNQGGRVSARAVIKLPIEEDGTLKDGRKVDVLVVSDGYLGMVYKIKGVEIPDAPKIVDDGKKDKPGDGKELGDSSAKMAG</sequence>
<dbReference type="Gene3D" id="1.10.10.10">
    <property type="entry name" value="Winged helix-like DNA-binding domain superfamily/Winged helix DNA-binding domain"/>
    <property type="match status" value="2"/>
</dbReference>
<evidence type="ECO:0000256" key="1">
    <source>
        <dbReference type="ARBA" id="ARBA00010140"/>
    </source>
</evidence>
<dbReference type="STRING" id="1095630.A0A2J6SU46"/>
<dbReference type="GO" id="GO:0005524">
    <property type="term" value="F:ATP binding"/>
    <property type="evidence" value="ECO:0007669"/>
    <property type="project" value="UniProtKB-KW"/>
</dbReference>
<feature type="domain" description="Helicase ATP-binding" evidence="7">
    <location>
        <begin position="290"/>
        <end position="483"/>
    </location>
</feature>
<dbReference type="FunCoup" id="A0A2J6SU46">
    <property type="interactions" value="636"/>
</dbReference>
<dbReference type="Gene3D" id="2.60.40.150">
    <property type="entry name" value="C2 domain"/>
    <property type="match status" value="2"/>
</dbReference>
<dbReference type="Gene3D" id="3.40.50.300">
    <property type="entry name" value="P-loop containing nucleotide triphosphate hydrolases"/>
    <property type="match status" value="4"/>
</dbReference>
<dbReference type="Pfam" id="PF23445">
    <property type="entry name" value="WHD_SNRNP200"/>
    <property type="match status" value="2"/>
</dbReference>
<dbReference type="OrthoDB" id="5575at2759"/>
<evidence type="ECO:0000313" key="10">
    <source>
        <dbReference type="Proteomes" id="UP000235371"/>
    </source>
</evidence>
<dbReference type="SMART" id="SM00490">
    <property type="entry name" value="HELICc"/>
    <property type="match status" value="2"/>
</dbReference>
<dbReference type="CDD" id="cd18795">
    <property type="entry name" value="SF2_C_Ski2"/>
    <property type="match status" value="2"/>
</dbReference>
<dbReference type="InterPro" id="IPR057842">
    <property type="entry name" value="WH_MER3"/>
</dbReference>
<dbReference type="SUPFAM" id="SSF158702">
    <property type="entry name" value="Sec63 N-terminal domain-like"/>
    <property type="match status" value="2"/>
</dbReference>
<dbReference type="SUPFAM" id="SSF52540">
    <property type="entry name" value="P-loop containing nucleoside triphosphate hydrolases"/>
    <property type="match status" value="4"/>
</dbReference>
<dbReference type="FunFam" id="3.40.50.300:FF:000062">
    <property type="entry name" value="U5 small nuclear ribonucleoprotein helicase"/>
    <property type="match status" value="1"/>
</dbReference>
<feature type="domain" description="Helicase C-terminal" evidence="8">
    <location>
        <begin position="1355"/>
        <end position="1566"/>
    </location>
</feature>
<organism evidence="9 10">
    <name type="scientific">Hyaloscypha bicolor E</name>
    <dbReference type="NCBI Taxonomy" id="1095630"/>
    <lineage>
        <taxon>Eukaryota</taxon>
        <taxon>Fungi</taxon>
        <taxon>Dikarya</taxon>
        <taxon>Ascomycota</taxon>
        <taxon>Pezizomycotina</taxon>
        <taxon>Leotiomycetes</taxon>
        <taxon>Helotiales</taxon>
        <taxon>Hyaloscyphaceae</taxon>
        <taxon>Hyaloscypha</taxon>
        <taxon>Hyaloscypha bicolor</taxon>
    </lineage>
</organism>
<dbReference type="InterPro" id="IPR014756">
    <property type="entry name" value="Ig_E-set"/>
</dbReference>
<dbReference type="InterPro" id="IPR036388">
    <property type="entry name" value="WH-like_DNA-bd_sf"/>
</dbReference>
<dbReference type="EMBL" id="KZ613866">
    <property type="protein sequence ID" value="PMD54213.1"/>
    <property type="molecule type" value="Genomic_DNA"/>
</dbReference>
<dbReference type="CDD" id="cd18022">
    <property type="entry name" value="DEXHc_ASCC3_2"/>
    <property type="match status" value="1"/>
</dbReference>
<dbReference type="Pfam" id="PF02889">
    <property type="entry name" value="Sec63"/>
    <property type="match status" value="2"/>
</dbReference>
<name>A0A2J6SU46_9HELO</name>
<feature type="compositionally biased region" description="Basic and acidic residues" evidence="6">
    <location>
        <begin position="1970"/>
        <end position="1987"/>
    </location>
</feature>
<dbReference type="InterPro" id="IPR027417">
    <property type="entry name" value="P-loop_NTPase"/>
</dbReference>
<dbReference type="CDD" id="cd18020">
    <property type="entry name" value="DEXHc_ASCC3_1"/>
    <property type="match status" value="1"/>
</dbReference>
<dbReference type="InterPro" id="IPR014001">
    <property type="entry name" value="Helicase_ATP-bd"/>
</dbReference>
<dbReference type="InParanoid" id="A0A2J6SU46"/>
<dbReference type="RefSeq" id="XP_024731117.1">
    <property type="nucleotide sequence ID" value="XM_024878549.1"/>
</dbReference>
<keyword evidence="2" id="KW-0547">Nucleotide-binding</keyword>
<dbReference type="FunFam" id="1.10.150.20:FF:000004">
    <property type="entry name" value="U5 small nuclear ribonucleoprotein helicase"/>
    <property type="match status" value="1"/>
</dbReference>
<accession>A0A2J6SU46</accession>
<comment type="similarity">
    <text evidence="1">Belongs to the helicase family. SKI2 subfamily.</text>
</comment>
<evidence type="ECO:0000256" key="2">
    <source>
        <dbReference type="ARBA" id="ARBA00022741"/>
    </source>
</evidence>
<dbReference type="PROSITE" id="PS51194">
    <property type="entry name" value="HELICASE_CTER"/>
    <property type="match status" value="2"/>
</dbReference>
<dbReference type="FunFam" id="1.10.10.10:FF:000024">
    <property type="entry name" value="U5 small nuclear ribonucleoprotein helicase"/>
    <property type="match status" value="1"/>
</dbReference>
<dbReference type="PANTHER" id="PTHR47961">
    <property type="entry name" value="DNA POLYMERASE THETA, PUTATIVE (AFU_ORTHOLOGUE AFUA_1G05260)-RELATED"/>
    <property type="match status" value="1"/>
</dbReference>
<dbReference type="FunFam" id="2.60.40.150:FF:000004">
    <property type="entry name" value="RNA helicase, activating signal cointegrator 1"/>
    <property type="match status" value="1"/>
</dbReference>
<reference evidence="9 10" key="1">
    <citation type="submission" date="2016-04" db="EMBL/GenBank/DDBJ databases">
        <title>A degradative enzymes factory behind the ericoid mycorrhizal symbiosis.</title>
        <authorList>
            <consortium name="DOE Joint Genome Institute"/>
            <person name="Martino E."/>
            <person name="Morin E."/>
            <person name="Grelet G."/>
            <person name="Kuo A."/>
            <person name="Kohler A."/>
            <person name="Daghino S."/>
            <person name="Barry K."/>
            <person name="Choi C."/>
            <person name="Cichocki N."/>
            <person name="Clum A."/>
            <person name="Copeland A."/>
            <person name="Hainaut M."/>
            <person name="Haridas S."/>
            <person name="Labutti K."/>
            <person name="Lindquist E."/>
            <person name="Lipzen A."/>
            <person name="Khouja H.-R."/>
            <person name="Murat C."/>
            <person name="Ohm R."/>
            <person name="Olson A."/>
            <person name="Spatafora J."/>
            <person name="Veneault-Fourrey C."/>
            <person name="Henrissat B."/>
            <person name="Grigoriev I."/>
            <person name="Martin F."/>
            <person name="Perotto S."/>
        </authorList>
    </citation>
    <scope>NUCLEOTIDE SEQUENCE [LARGE SCALE GENOMIC DNA]</scope>
    <source>
        <strain evidence="9 10">E</strain>
    </source>
</reference>
<proteinExistence type="inferred from homology"/>
<evidence type="ECO:0000256" key="4">
    <source>
        <dbReference type="ARBA" id="ARBA00022806"/>
    </source>
</evidence>
<dbReference type="SUPFAM" id="SSF46785">
    <property type="entry name" value="Winged helix' DNA-binding domain"/>
    <property type="match status" value="1"/>
</dbReference>
<dbReference type="FunFam" id="1.10.3380.10:FF:000002">
    <property type="entry name" value="Activating signal cointegrator 1 complex subunit 3"/>
    <property type="match status" value="1"/>
</dbReference>
<dbReference type="Gene3D" id="1.10.150.20">
    <property type="entry name" value="5' to 3' exonuclease, C-terminal subdomain"/>
    <property type="match status" value="1"/>
</dbReference>
<evidence type="ECO:0000259" key="8">
    <source>
        <dbReference type="PROSITE" id="PS51194"/>
    </source>
</evidence>
<dbReference type="SMART" id="SM00487">
    <property type="entry name" value="DEXDc"/>
    <property type="match status" value="2"/>
</dbReference>
<dbReference type="FunFam" id="1.10.3380.10:FF:000009">
    <property type="entry name" value="DEAD/DEAH box helicase, putative"/>
    <property type="match status" value="1"/>
</dbReference>
<dbReference type="Pfam" id="PF00271">
    <property type="entry name" value="Helicase_C"/>
    <property type="match status" value="2"/>
</dbReference>
<evidence type="ECO:0000256" key="6">
    <source>
        <dbReference type="SAM" id="MobiDB-lite"/>
    </source>
</evidence>
<gene>
    <name evidence="9" type="ORF">K444DRAFT_598720</name>
</gene>
<keyword evidence="3" id="KW-0378">Hydrolase</keyword>
<evidence type="ECO:0000256" key="5">
    <source>
        <dbReference type="ARBA" id="ARBA00022840"/>
    </source>
</evidence>
<evidence type="ECO:0000259" key="7">
    <source>
        <dbReference type="PROSITE" id="PS51192"/>
    </source>
</evidence>
<evidence type="ECO:0000313" key="9">
    <source>
        <dbReference type="EMBL" id="PMD54213.1"/>
    </source>
</evidence>
<dbReference type="FunFam" id="1.10.10.10:FF:000012">
    <property type="entry name" value="U5 small nuclear ribonucleoprotein helicase"/>
    <property type="match status" value="1"/>
</dbReference>